<keyword evidence="7" id="KW-0812">Transmembrane</keyword>
<dbReference type="InterPro" id="IPR050206">
    <property type="entry name" value="FtsK/SpoIIIE/SftA"/>
</dbReference>
<evidence type="ECO:0000313" key="10">
    <source>
        <dbReference type="Proteomes" id="UP000610760"/>
    </source>
</evidence>
<keyword evidence="7" id="KW-1133">Transmembrane helix</keyword>
<protein>
    <submittedName>
        <fullName evidence="9">DNA translocase FtsK</fullName>
    </submittedName>
</protein>
<accession>A0A926DZX8</accession>
<dbReference type="SMART" id="SM00843">
    <property type="entry name" value="Ftsk_gamma"/>
    <property type="match status" value="1"/>
</dbReference>
<dbReference type="InterPro" id="IPR003593">
    <property type="entry name" value="AAA+_ATPase"/>
</dbReference>
<feature type="binding site" evidence="5">
    <location>
        <begin position="506"/>
        <end position="513"/>
    </location>
    <ligand>
        <name>ATP</name>
        <dbReference type="ChEBI" id="CHEBI:30616"/>
    </ligand>
</feature>
<sequence length="841" mass="91432">MATTKGKTKPKTSRAPSKAQLQKQRKKQFYAIILFAIGLFLVAVSLIDGPAVWGFLHDCLRGIFGPICYVVGPLIVGAAVIITVDKEHVEVRHKVWQTAVLIVLLCGFSQIFYGLPQGEGFWGQFSSLYLDGVSLQSGGVLAAILGWPLLRYCGTAGAAIILLLAAFVFLMLITGSTLMGFFKTCAKPVKQMEESYVLFKEQREEKRKSRFNIDVPLDEDPPMPEHPVSSPNAVFEDEAPIPDKVVVDTRTGEVIDEILKNGPQDNTPDIDPDIFKVDAAPVGETVKDDTPLDALINKAIDDFKTPPEKVERSGMAEQTAPEGEATVQAQPDPKKQAPIPMDITVEAPVENIYHFPPVSLLKQPKSSGNLDVSEELKANAAKLVDTLKSFGVQTRIIDICRGPTVTRYELQPSAGVKISKITGLADDIALNLATAGVRIEAPIPNKPAVGIEVPNRKTDVVSIREIVDSEEFRGAKSKLTMALGRDIAGNITVGDIGSMPHLLIAGATGSGKSVCVNSIIISLLYKSSPEEVRFLMIDPKVVELGIYNGIPHLLVPVVTDPRKAAGALGWAVTEMLNRYKAFADNNVRDLKGYNRLASKTEGMDPMPQIVVIIDELADLMMAAPNEVEDSICRLAQMARAAGMHLIIATQRPSVDVITGVIKANIPSRIAFSVSSQVDSRTILDGGGAEKLLGRGDMLFYPVGYPKPVRVQGCFVSDTEVEQVVDFIKNKQQPAEYDDKIMEEIERQAVMEKKKGDKASGEDMGDSDPLFNDAVDCVLDAGQASTSYLQRRLKVGYARAARLVDELEDRGIVGPLEGSKPREVLITRQQWVEISARNAGDI</sequence>
<evidence type="ECO:0000256" key="3">
    <source>
        <dbReference type="ARBA" id="ARBA00022840"/>
    </source>
</evidence>
<feature type="transmembrane region" description="Helical" evidence="7">
    <location>
        <begin position="157"/>
        <end position="182"/>
    </location>
</feature>
<keyword evidence="4" id="KW-0238">DNA-binding</keyword>
<dbReference type="PROSITE" id="PS50901">
    <property type="entry name" value="FTSK"/>
    <property type="match status" value="1"/>
</dbReference>
<feature type="region of interest" description="Disordered" evidence="6">
    <location>
        <begin position="1"/>
        <end position="20"/>
    </location>
</feature>
<keyword evidence="2 5" id="KW-0547">Nucleotide-binding</keyword>
<dbReference type="Pfam" id="PF17854">
    <property type="entry name" value="FtsK_alpha"/>
    <property type="match status" value="1"/>
</dbReference>
<feature type="compositionally biased region" description="Basic residues" evidence="6">
    <location>
        <begin position="1"/>
        <end position="12"/>
    </location>
</feature>
<keyword evidence="7" id="KW-0472">Membrane</keyword>
<organism evidence="9 10">
    <name type="scientific">Fumia xinanensis</name>
    <dbReference type="NCBI Taxonomy" id="2763659"/>
    <lineage>
        <taxon>Bacteria</taxon>
        <taxon>Bacillati</taxon>
        <taxon>Bacillota</taxon>
        <taxon>Clostridia</taxon>
        <taxon>Eubacteriales</taxon>
        <taxon>Oscillospiraceae</taxon>
        <taxon>Fumia</taxon>
    </lineage>
</organism>
<feature type="transmembrane region" description="Helical" evidence="7">
    <location>
        <begin position="95"/>
        <end position="113"/>
    </location>
</feature>
<feature type="transmembrane region" description="Helical" evidence="7">
    <location>
        <begin position="133"/>
        <end position="150"/>
    </location>
</feature>
<dbReference type="CDD" id="cd01127">
    <property type="entry name" value="TrwB_TraG_TraD_VirD4"/>
    <property type="match status" value="1"/>
</dbReference>
<gene>
    <name evidence="9" type="ORF">H8710_01600</name>
</gene>
<feature type="region of interest" description="Disordered" evidence="6">
    <location>
        <begin position="306"/>
        <end position="338"/>
    </location>
</feature>
<comment type="similarity">
    <text evidence="1">Belongs to the FtsK/SpoIIIE/SftA family.</text>
</comment>
<feature type="transmembrane region" description="Helical" evidence="7">
    <location>
        <begin position="29"/>
        <end position="56"/>
    </location>
</feature>
<dbReference type="Gene3D" id="3.40.50.300">
    <property type="entry name" value="P-loop containing nucleotide triphosphate hydrolases"/>
    <property type="match status" value="1"/>
</dbReference>
<dbReference type="GO" id="GO:0005524">
    <property type="term" value="F:ATP binding"/>
    <property type="evidence" value="ECO:0007669"/>
    <property type="project" value="UniProtKB-UniRule"/>
</dbReference>
<dbReference type="Pfam" id="PF01580">
    <property type="entry name" value="FtsK_SpoIIIE"/>
    <property type="match status" value="1"/>
</dbReference>
<feature type="transmembrane region" description="Helical" evidence="7">
    <location>
        <begin position="62"/>
        <end position="83"/>
    </location>
</feature>
<evidence type="ECO:0000259" key="8">
    <source>
        <dbReference type="PROSITE" id="PS50901"/>
    </source>
</evidence>
<evidence type="ECO:0000256" key="2">
    <source>
        <dbReference type="ARBA" id="ARBA00022741"/>
    </source>
</evidence>
<dbReference type="InterPro" id="IPR041027">
    <property type="entry name" value="FtsK_alpha"/>
</dbReference>
<dbReference type="GO" id="GO:0003677">
    <property type="term" value="F:DNA binding"/>
    <property type="evidence" value="ECO:0007669"/>
    <property type="project" value="UniProtKB-KW"/>
</dbReference>
<proteinExistence type="inferred from homology"/>
<dbReference type="GO" id="GO:0016020">
    <property type="term" value="C:membrane"/>
    <property type="evidence" value="ECO:0007669"/>
    <property type="project" value="UniProtKB-SubCell"/>
</dbReference>
<dbReference type="InterPro" id="IPR036390">
    <property type="entry name" value="WH_DNA-bd_sf"/>
</dbReference>
<keyword evidence="10" id="KW-1185">Reference proteome</keyword>
<evidence type="ECO:0000256" key="1">
    <source>
        <dbReference type="ARBA" id="ARBA00006474"/>
    </source>
</evidence>
<evidence type="ECO:0000256" key="5">
    <source>
        <dbReference type="PROSITE-ProRule" id="PRU00289"/>
    </source>
</evidence>
<keyword evidence="3 5" id="KW-0067">ATP-binding</keyword>
<dbReference type="Proteomes" id="UP000610760">
    <property type="component" value="Unassembled WGS sequence"/>
</dbReference>
<evidence type="ECO:0000256" key="4">
    <source>
        <dbReference type="ARBA" id="ARBA00023125"/>
    </source>
</evidence>
<dbReference type="InterPro" id="IPR018541">
    <property type="entry name" value="Ftsk_gamma"/>
</dbReference>
<dbReference type="Pfam" id="PF09397">
    <property type="entry name" value="FtsK_gamma"/>
    <property type="match status" value="1"/>
</dbReference>
<dbReference type="SUPFAM" id="SSF46785">
    <property type="entry name" value="Winged helix' DNA-binding domain"/>
    <property type="match status" value="1"/>
</dbReference>
<dbReference type="SUPFAM" id="SSF52540">
    <property type="entry name" value="P-loop containing nucleoside triphosphate hydrolases"/>
    <property type="match status" value="1"/>
</dbReference>
<dbReference type="AlphaFoldDB" id="A0A926DZX8"/>
<dbReference type="Gene3D" id="3.30.980.40">
    <property type="match status" value="1"/>
</dbReference>
<feature type="domain" description="FtsK" evidence="8">
    <location>
        <begin position="488"/>
        <end position="680"/>
    </location>
</feature>
<dbReference type="InterPro" id="IPR036388">
    <property type="entry name" value="WH-like_DNA-bd_sf"/>
</dbReference>
<dbReference type="PANTHER" id="PTHR22683:SF41">
    <property type="entry name" value="DNA TRANSLOCASE FTSK"/>
    <property type="match status" value="1"/>
</dbReference>
<dbReference type="RefSeq" id="WP_249293640.1">
    <property type="nucleotide sequence ID" value="NZ_JACRSV010000001.1"/>
</dbReference>
<comment type="caution">
    <text evidence="9">The sequence shown here is derived from an EMBL/GenBank/DDBJ whole genome shotgun (WGS) entry which is preliminary data.</text>
</comment>
<dbReference type="InterPro" id="IPR027417">
    <property type="entry name" value="P-loop_NTPase"/>
</dbReference>
<dbReference type="SMART" id="SM00382">
    <property type="entry name" value="AAA"/>
    <property type="match status" value="1"/>
</dbReference>
<name>A0A926DZX8_9FIRM</name>
<dbReference type="InterPro" id="IPR002543">
    <property type="entry name" value="FtsK_dom"/>
</dbReference>
<feature type="region of interest" description="Disordered" evidence="6">
    <location>
        <begin position="214"/>
        <end position="235"/>
    </location>
</feature>
<evidence type="ECO:0000256" key="6">
    <source>
        <dbReference type="SAM" id="MobiDB-lite"/>
    </source>
</evidence>
<evidence type="ECO:0000313" key="9">
    <source>
        <dbReference type="EMBL" id="MBC8558756.1"/>
    </source>
</evidence>
<dbReference type="PANTHER" id="PTHR22683">
    <property type="entry name" value="SPORULATION PROTEIN RELATED"/>
    <property type="match status" value="1"/>
</dbReference>
<reference evidence="9" key="1">
    <citation type="submission" date="2020-08" db="EMBL/GenBank/DDBJ databases">
        <title>Genome public.</title>
        <authorList>
            <person name="Liu C."/>
            <person name="Sun Q."/>
        </authorList>
    </citation>
    <scope>NUCLEOTIDE SEQUENCE</scope>
    <source>
        <strain evidence="9">NSJ-33</strain>
    </source>
</reference>
<evidence type="ECO:0000256" key="7">
    <source>
        <dbReference type="SAM" id="Phobius"/>
    </source>
</evidence>
<dbReference type="EMBL" id="JACRSV010000001">
    <property type="protein sequence ID" value="MBC8558756.1"/>
    <property type="molecule type" value="Genomic_DNA"/>
</dbReference>
<dbReference type="Gene3D" id="1.10.10.10">
    <property type="entry name" value="Winged helix-like DNA-binding domain superfamily/Winged helix DNA-binding domain"/>
    <property type="match status" value="1"/>
</dbReference>